<protein>
    <submittedName>
        <fullName evidence="1">Uncharacterized protein</fullName>
    </submittedName>
</protein>
<proteinExistence type="predicted"/>
<evidence type="ECO:0000313" key="1">
    <source>
        <dbReference type="EMBL" id="JAD63194.1"/>
    </source>
</evidence>
<dbReference type="AlphaFoldDB" id="A0A0A9BGW4"/>
<accession>A0A0A9BGW4</accession>
<reference evidence="1" key="1">
    <citation type="submission" date="2014-09" db="EMBL/GenBank/DDBJ databases">
        <authorList>
            <person name="Magalhaes I.L.F."/>
            <person name="Oliveira U."/>
            <person name="Santos F.R."/>
            <person name="Vidigal T.H.D.A."/>
            <person name="Brescovit A.D."/>
            <person name="Santos A.J."/>
        </authorList>
    </citation>
    <scope>NUCLEOTIDE SEQUENCE</scope>
    <source>
        <tissue evidence="1">Shoot tissue taken approximately 20 cm above the soil surface</tissue>
    </source>
</reference>
<dbReference type="EMBL" id="GBRH01234701">
    <property type="protein sequence ID" value="JAD63194.1"/>
    <property type="molecule type" value="Transcribed_RNA"/>
</dbReference>
<name>A0A0A9BGW4_ARUDO</name>
<reference evidence="1" key="2">
    <citation type="journal article" date="2015" name="Data Brief">
        <title>Shoot transcriptome of the giant reed, Arundo donax.</title>
        <authorList>
            <person name="Barrero R.A."/>
            <person name="Guerrero F.D."/>
            <person name="Moolhuijzen P."/>
            <person name="Goolsby J.A."/>
            <person name="Tidwell J."/>
            <person name="Bellgard S.E."/>
            <person name="Bellgard M.I."/>
        </authorList>
    </citation>
    <scope>NUCLEOTIDE SEQUENCE</scope>
    <source>
        <tissue evidence="1">Shoot tissue taken approximately 20 cm above the soil surface</tissue>
    </source>
</reference>
<sequence>MLDIMIFAHKIHIFKLKFRVTLIKSLARYNYSLMYLS</sequence>
<organism evidence="1">
    <name type="scientific">Arundo donax</name>
    <name type="common">Giant reed</name>
    <name type="synonym">Donax arundinaceus</name>
    <dbReference type="NCBI Taxonomy" id="35708"/>
    <lineage>
        <taxon>Eukaryota</taxon>
        <taxon>Viridiplantae</taxon>
        <taxon>Streptophyta</taxon>
        <taxon>Embryophyta</taxon>
        <taxon>Tracheophyta</taxon>
        <taxon>Spermatophyta</taxon>
        <taxon>Magnoliopsida</taxon>
        <taxon>Liliopsida</taxon>
        <taxon>Poales</taxon>
        <taxon>Poaceae</taxon>
        <taxon>PACMAD clade</taxon>
        <taxon>Arundinoideae</taxon>
        <taxon>Arundineae</taxon>
        <taxon>Arundo</taxon>
    </lineage>
</organism>